<evidence type="ECO:0000256" key="11">
    <source>
        <dbReference type="SAM" id="MobiDB-lite"/>
    </source>
</evidence>
<dbReference type="InterPro" id="IPR043565">
    <property type="entry name" value="PAX_fam"/>
</dbReference>
<keyword evidence="5 9" id="KW-0238">DNA-binding</keyword>
<proteinExistence type="inferred from homology"/>
<feature type="compositionally biased region" description="Low complexity" evidence="11">
    <location>
        <begin position="311"/>
        <end position="333"/>
    </location>
</feature>
<name>A0A9Q0N1A6_9DIPT</name>
<keyword evidence="8 9" id="KW-0539">Nucleus</keyword>
<feature type="DNA-binding region" description="Homeobox" evidence="9">
    <location>
        <begin position="240"/>
        <end position="299"/>
    </location>
</feature>
<evidence type="ECO:0000259" key="12">
    <source>
        <dbReference type="PROSITE" id="PS50071"/>
    </source>
</evidence>
<comment type="subcellular location">
    <subcellularLocation>
        <location evidence="1 9 10">Nucleus</location>
    </subcellularLocation>
</comment>
<evidence type="ECO:0000313" key="13">
    <source>
        <dbReference type="EMBL" id="KAJ6641794.1"/>
    </source>
</evidence>
<dbReference type="GO" id="GO:0009653">
    <property type="term" value="P:anatomical structure morphogenesis"/>
    <property type="evidence" value="ECO:0007669"/>
    <property type="project" value="UniProtKB-ARBA"/>
</dbReference>
<dbReference type="GO" id="GO:0000981">
    <property type="term" value="F:DNA-binding transcription factor activity, RNA polymerase II-specific"/>
    <property type="evidence" value="ECO:0007669"/>
    <property type="project" value="InterPro"/>
</dbReference>
<protein>
    <submittedName>
        <fullName evidence="13">Paired box protein Pax-6</fullName>
    </submittedName>
</protein>
<feature type="compositionally biased region" description="Low complexity" evidence="11">
    <location>
        <begin position="209"/>
        <end position="224"/>
    </location>
</feature>
<evidence type="ECO:0000256" key="1">
    <source>
        <dbReference type="ARBA" id="ARBA00004123"/>
    </source>
</evidence>
<keyword evidence="6 9" id="KW-0371">Homeobox</keyword>
<feature type="region of interest" description="Disordered" evidence="11">
    <location>
        <begin position="109"/>
        <end position="133"/>
    </location>
</feature>
<dbReference type="PANTHER" id="PTHR45636:SF41">
    <property type="entry name" value="PAIRED BOX PROTEIN PAX-6-RELATED"/>
    <property type="match status" value="1"/>
</dbReference>
<dbReference type="GO" id="GO:0000978">
    <property type="term" value="F:RNA polymerase II cis-regulatory region sequence-specific DNA binding"/>
    <property type="evidence" value="ECO:0007669"/>
    <property type="project" value="TreeGrafter"/>
</dbReference>
<keyword evidence="4" id="KW-0805">Transcription regulation</keyword>
<feature type="compositionally biased region" description="Low complexity" evidence="11">
    <location>
        <begin position="124"/>
        <end position="133"/>
    </location>
</feature>
<gene>
    <name evidence="13" type="primary">ey</name>
    <name evidence="13" type="ORF">Bhyg_06737</name>
</gene>
<dbReference type="AlphaFoldDB" id="A0A9Q0N1A6"/>
<evidence type="ECO:0000256" key="10">
    <source>
        <dbReference type="RuleBase" id="RU000682"/>
    </source>
</evidence>
<keyword evidence="3" id="KW-0217">Developmental protein</keyword>
<evidence type="ECO:0000256" key="7">
    <source>
        <dbReference type="ARBA" id="ARBA00023163"/>
    </source>
</evidence>
<dbReference type="GO" id="GO:0007423">
    <property type="term" value="P:sensory organ development"/>
    <property type="evidence" value="ECO:0007669"/>
    <property type="project" value="UniProtKB-ARBA"/>
</dbReference>
<sequence>MGAAVTPWPMMDRVGLDDMTHKELLPIQTNIFPKKTSERGNDSLYYFLGNRTSLKNPESENSSRVECDGGLKSKTRDKMITLEFSTRCRQNFNQIQVSSINRVLRNLAAQKEQQQNSSPPGINSGLSAGSNTSSSGIVVDSVYEKLRLLNGHHQSGPPPSCWPRAPSWYPSSLNSSTPFPLQPLSPDGPTCTILSDDIQSKKEIDAQNSDETGSGEGENSNAGSTIAEDDQARLRLKRKLQRNRTSFTNDQIDSLEKEFERTHYPDVFARERLASKIGLPEARIQVWFSNRRAKWRREEKLRNQRRTPNASNPIGTGGNTNTNTSHGSSTPSHLGTPNDGPNDLQSGIHGSTQIPSLSPPRLNLNSNFGSTMSSMYSTIHPSMSMTDSYSFFNSPMTSMSSFSHPSIGSMPSSPNIGIVPGSGNGGSGNCLQQRDLTPPSPYQCHMTRGPIGPVGGVVPHPSSHSHSTYDSIGLGYGTRHSPCSPSQTGYQMNGSAYGPSNGSTTGLISPGVSVPVAVPGQVPDMSTQYWARLQ</sequence>
<dbReference type="GO" id="GO:0005634">
    <property type="term" value="C:nucleus"/>
    <property type="evidence" value="ECO:0007669"/>
    <property type="project" value="UniProtKB-SubCell"/>
</dbReference>
<dbReference type="CDD" id="cd00086">
    <property type="entry name" value="homeodomain"/>
    <property type="match status" value="1"/>
</dbReference>
<evidence type="ECO:0000256" key="6">
    <source>
        <dbReference type="ARBA" id="ARBA00023155"/>
    </source>
</evidence>
<feature type="region of interest" description="Disordered" evidence="11">
    <location>
        <begin position="172"/>
        <end position="229"/>
    </location>
</feature>
<dbReference type="GO" id="GO:0048731">
    <property type="term" value="P:system development"/>
    <property type="evidence" value="ECO:0007669"/>
    <property type="project" value="UniProtKB-ARBA"/>
</dbReference>
<dbReference type="Proteomes" id="UP001151699">
    <property type="component" value="Chromosome B"/>
</dbReference>
<feature type="compositionally biased region" description="Polar residues" evidence="11">
    <location>
        <begin position="111"/>
        <end position="121"/>
    </location>
</feature>
<accession>A0A9Q0N1A6</accession>
<dbReference type="OrthoDB" id="3225452at2759"/>
<evidence type="ECO:0000256" key="9">
    <source>
        <dbReference type="PROSITE-ProRule" id="PRU00108"/>
    </source>
</evidence>
<keyword evidence="7" id="KW-0804">Transcription</keyword>
<evidence type="ECO:0000256" key="2">
    <source>
        <dbReference type="ARBA" id="ARBA00005733"/>
    </source>
</evidence>
<dbReference type="Gene3D" id="1.10.10.60">
    <property type="entry name" value="Homeodomain-like"/>
    <property type="match status" value="1"/>
</dbReference>
<comment type="similarity">
    <text evidence="2">Belongs to the paired homeobox family.</text>
</comment>
<dbReference type="PROSITE" id="PS00027">
    <property type="entry name" value="HOMEOBOX_1"/>
    <property type="match status" value="1"/>
</dbReference>
<feature type="compositionally biased region" description="Polar residues" evidence="11">
    <location>
        <begin position="343"/>
        <end position="356"/>
    </location>
</feature>
<dbReference type="InterPro" id="IPR009057">
    <property type="entry name" value="Homeodomain-like_sf"/>
</dbReference>
<dbReference type="PANTHER" id="PTHR45636">
    <property type="entry name" value="PAIRED BOX PROTEIN PAX-6-RELATED-RELATED"/>
    <property type="match status" value="1"/>
</dbReference>
<dbReference type="InterPro" id="IPR017970">
    <property type="entry name" value="Homeobox_CS"/>
</dbReference>
<dbReference type="Pfam" id="PF00046">
    <property type="entry name" value="Homeodomain"/>
    <property type="match status" value="1"/>
</dbReference>
<dbReference type="InterPro" id="IPR001356">
    <property type="entry name" value="HD"/>
</dbReference>
<feature type="region of interest" description="Disordered" evidence="11">
    <location>
        <begin position="298"/>
        <end position="362"/>
    </location>
</feature>
<dbReference type="EMBL" id="WJQU01000002">
    <property type="protein sequence ID" value="KAJ6641794.1"/>
    <property type="molecule type" value="Genomic_DNA"/>
</dbReference>
<feature type="domain" description="Homeobox" evidence="12">
    <location>
        <begin position="238"/>
        <end position="298"/>
    </location>
</feature>
<evidence type="ECO:0000256" key="4">
    <source>
        <dbReference type="ARBA" id="ARBA00023015"/>
    </source>
</evidence>
<dbReference type="PROSITE" id="PS50071">
    <property type="entry name" value="HOMEOBOX_2"/>
    <property type="match status" value="1"/>
</dbReference>
<comment type="caution">
    <text evidence="13">The sequence shown here is derived from an EMBL/GenBank/DDBJ whole genome shotgun (WGS) entry which is preliminary data.</text>
</comment>
<evidence type="ECO:0000256" key="3">
    <source>
        <dbReference type="ARBA" id="ARBA00022473"/>
    </source>
</evidence>
<organism evidence="13 14">
    <name type="scientific">Pseudolycoriella hygida</name>
    <dbReference type="NCBI Taxonomy" id="35572"/>
    <lineage>
        <taxon>Eukaryota</taxon>
        <taxon>Metazoa</taxon>
        <taxon>Ecdysozoa</taxon>
        <taxon>Arthropoda</taxon>
        <taxon>Hexapoda</taxon>
        <taxon>Insecta</taxon>
        <taxon>Pterygota</taxon>
        <taxon>Neoptera</taxon>
        <taxon>Endopterygota</taxon>
        <taxon>Diptera</taxon>
        <taxon>Nematocera</taxon>
        <taxon>Sciaroidea</taxon>
        <taxon>Sciaridae</taxon>
        <taxon>Pseudolycoriella</taxon>
    </lineage>
</organism>
<evidence type="ECO:0000256" key="5">
    <source>
        <dbReference type="ARBA" id="ARBA00023125"/>
    </source>
</evidence>
<dbReference type="SMART" id="SM00389">
    <property type="entry name" value="HOX"/>
    <property type="match status" value="1"/>
</dbReference>
<evidence type="ECO:0000313" key="14">
    <source>
        <dbReference type="Proteomes" id="UP001151699"/>
    </source>
</evidence>
<dbReference type="FunFam" id="1.10.10.60:FF:000516">
    <property type="entry name" value="Transcription factor Toy"/>
    <property type="match status" value="1"/>
</dbReference>
<reference evidence="13" key="1">
    <citation type="submission" date="2022-07" db="EMBL/GenBank/DDBJ databases">
        <authorList>
            <person name="Trinca V."/>
            <person name="Uliana J.V.C."/>
            <person name="Torres T.T."/>
            <person name="Ward R.J."/>
            <person name="Monesi N."/>
        </authorList>
    </citation>
    <scope>NUCLEOTIDE SEQUENCE</scope>
    <source>
        <strain evidence="13">HSMRA1968</strain>
        <tissue evidence="13">Whole embryos</tissue>
    </source>
</reference>
<dbReference type="SUPFAM" id="SSF46689">
    <property type="entry name" value="Homeodomain-like"/>
    <property type="match status" value="1"/>
</dbReference>
<dbReference type="GO" id="GO:0045944">
    <property type="term" value="P:positive regulation of transcription by RNA polymerase II"/>
    <property type="evidence" value="ECO:0007669"/>
    <property type="project" value="UniProtKB-ARBA"/>
</dbReference>
<evidence type="ECO:0000256" key="8">
    <source>
        <dbReference type="ARBA" id="ARBA00023242"/>
    </source>
</evidence>
<dbReference type="GO" id="GO:0030154">
    <property type="term" value="P:cell differentiation"/>
    <property type="evidence" value="ECO:0007669"/>
    <property type="project" value="UniProtKB-ARBA"/>
</dbReference>
<keyword evidence="14" id="KW-1185">Reference proteome</keyword>